<evidence type="ECO:0000256" key="1">
    <source>
        <dbReference type="SAM" id="Phobius"/>
    </source>
</evidence>
<keyword evidence="1" id="KW-0812">Transmembrane</keyword>
<name>A0A5N7DTV4_9EURO</name>
<evidence type="ECO:0000313" key="2">
    <source>
        <dbReference type="EMBL" id="KAE8409907.1"/>
    </source>
</evidence>
<dbReference type="Proteomes" id="UP000325579">
    <property type="component" value="Unassembled WGS sequence"/>
</dbReference>
<protein>
    <submittedName>
        <fullName evidence="2">Uncharacterized protein</fullName>
    </submittedName>
</protein>
<organism evidence="2 3">
    <name type="scientific">Aspergillus pseudonomiae</name>
    <dbReference type="NCBI Taxonomy" id="1506151"/>
    <lineage>
        <taxon>Eukaryota</taxon>
        <taxon>Fungi</taxon>
        <taxon>Dikarya</taxon>
        <taxon>Ascomycota</taxon>
        <taxon>Pezizomycotina</taxon>
        <taxon>Eurotiomycetes</taxon>
        <taxon>Eurotiomycetidae</taxon>
        <taxon>Eurotiales</taxon>
        <taxon>Aspergillaceae</taxon>
        <taxon>Aspergillus</taxon>
        <taxon>Aspergillus subgen. Circumdati</taxon>
    </lineage>
</organism>
<proteinExistence type="predicted"/>
<dbReference type="RefSeq" id="XP_031947226.1">
    <property type="nucleotide sequence ID" value="XM_032079749.1"/>
</dbReference>
<dbReference type="AlphaFoldDB" id="A0A5N7DTV4"/>
<evidence type="ECO:0000313" key="3">
    <source>
        <dbReference type="Proteomes" id="UP000325579"/>
    </source>
</evidence>
<gene>
    <name evidence="2" type="ORF">BDV37DRAFT_1953</name>
</gene>
<feature type="transmembrane region" description="Helical" evidence="1">
    <location>
        <begin position="74"/>
        <end position="95"/>
    </location>
</feature>
<keyword evidence="1" id="KW-0472">Membrane</keyword>
<keyword evidence="3" id="KW-1185">Reference proteome</keyword>
<dbReference type="GeneID" id="43664440"/>
<reference evidence="2 3" key="1">
    <citation type="submission" date="2019-04" db="EMBL/GenBank/DDBJ databases">
        <authorList>
            <consortium name="DOE Joint Genome Institute"/>
            <person name="Mondo S."/>
            <person name="Kjaerbolling I."/>
            <person name="Vesth T."/>
            <person name="Frisvad J.C."/>
            <person name="Nybo J.L."/>
            <person name="Theobald S."/>
            <person name="Kildgaard S."/>
            <person name="Isbrandt T."/>
            <person name="Kuo A."/>
            <person name="Sato A."/>
            <person name="Lyhne E.K."/>
            <person name="Kogle M.E."/>
            <person name="Wiebenga A."/>
            <person name="Kun R.S."/>
            <person name="Lubbers R.J."/>
            <person name="Makela M.R."/>
            <person name="Barry K."/>
            <person name="Chovatia M."/>
            <person name="Clum A."/>
            <person name="Daum C."/>
            <person name="Haridas S."/>
            <person name="He G."/>
            <person name="LaButti K."/>
            <person name="Lipzen A."/>
            <person name="Riley R."/>
            <person name="Salamov A."/>
            <person name="Simmons B.A."/>
            <person name="Magnuson J.K."/>
            <person name="Henrissat B."/>
            <person name="Mortensen U.H."/>
            <person name="Larsen T.O."/>
            <person name="Devries R.P."/>
            <person name="Grigoriev I.V."/>
            <person name="Machida M."/>
            <person name="Baker S.E."/>
            <person name="Andersen M.R."/>
            <person name="Cantor M.N."/>
            <person name="Hua S.X."/>
        </authorList>
    </citation>
    <scope>NUCLEOTIDE SEQUENCE [LARGE SCALE GENOMIC DNA]</scope>
    <source>
        <strain evidence="2 3">CBS 119388</strain>
    </source>
</reference>
<keyword evidence="1" id="KW-1133">Transmembrane helix</keyword>
<accession>A0A5N7DTV4</accession>
<dbReference type="EMBL" id="ML736738">
    <property type="protein sequence ID" value="KAE8409907.1"/>
    <property type="molecule type" value="Genomic_DNA"/>
</dbReference>
<sequence length="128" mass="14605">MLTTSSPLVWDEVAAVGGFLLCVSADTHSAFLDLIFFSPALGRVQDSIHVHHFSFFSSLSFFPSFLSFPCVKFPTVFLISLSSTFFFSISLIINLHLRLLMSSRSEPWRYHSELNCSRKEHWNPTLKQ</sequence>